<dbReference type="InterPro" id="IPR000847">
    <property type="entry name" value="LysR_HTH_N"/>
</dbReference>
<accession>A0A2T3N413</accession>
<comment type="caution">
    <text evidence="6">The sequence shown here is derived from an EMBL/GenBank/DDBJ whole genome shotgun (WGS) entry which is preliminary data.</text>
</comment>
<evidence type="ECO:0000256" key="1">
    <source>
        <dbReference type="ARBA" id="ARBA00009437"/>
    </source>
</evidence>
<keyword evidence="2" id="KW-0805">Transcription regulation</keyword>
<evidence type="ECO:0000313" key="7">
    <source>
        <dbReference type="Proteomes" id="UP000240904"/>
    </source>
</evidence>
<organism evidence="6 7">
    <name type="scientific">Photobacterium lipolyticum</name>
    <dbReference type="NCBI Taxonomy" id="266810"/>
    <lineage>
        <taxon>Bacteria</taxon>
        <taxon>Pseudomonadati</taxon>
        <taxon>Pseudomonadota</taxon>
        <taxon>Gammaproteobacteria</taxon>
        <taxon>Vibrionales</taxon>
        <taxon>Vibrionaceae</taxon>
        <taxon>Photobacterium</taxon>
    </lineage>
</organism>
<proteinExistence type="inferred from homology"/>
<dbReference type="EMBL" id="PYMC01000001">
    <property type="protein sequence ID" value="PSW07229.1"/>
    <property type="molecule type" value="Genomic_DNA"/>
</dbReference>
<keyword evidence="3" id="KW-0238">DNA-binding</keyword>
<dbReference type="SUPFAM" id="SSF53850">
    <property type="entry name" value="Periplasmic binding protein-like II"/>
    <property type="match status" value="1"/>
</dbReference>
<dbReference type="OrthoDB" id="9786526at2"/>
<sequence>MKTEDIKLFHQIVETGSMVHASEILDLPKSNLSRRLKGLEEELNILLFHRQNRSMLLTEAGEKFYKQTKPILNQLETTIQEVTAPSNEIGGHLRIQLLPLPDLLMIGKMIFKFMDLYPKITVEVLTSSEDKNLAENHIDVAFRIAIGQTLKDSSLIARPFKSAHLSFYASPDYIKECGLPASPDELKHHNVLRFRAPDGQIYSQLELGSGQKKVEVSGNLVINSAPLIIEAGLQGRGIMFIPEDIANHYVEKGELVRLFEDIEPSVNFGWLVYPSRTHMSLTARTFIDFMMSNVENNASMIDESEDIRRLLI</sequence>
<keyword evidence="7" id="KW-1185">Reference proteome</keyword>
<protein>
    <submittedName>
        <fullName evidence="6">LysR family transcriptional regulator</fullName>
    </submittedName>
</protein>
<dbReference type="InterPro" id="IPR058163">
    <property type="entry name" value="LysR-type_TF_proteobact-type"/>
</dbReference>
<dbReference type="Pfam" id="PF00126">
    <property type="entry name" value="HTH_1"/>
    <property type="match status" value="1"/>
</dbReference>
<evidence type="ECO:0000256" key="2">
    <source>
        <dbReference type="ARBA" id="ARBA00023015"/>
    </source>
</evidence>
<feature type="domain" description="HTH lysR-type" evidence="5">
    <location>
        <begin position="1"/>
        <end position="58"/>
    </location>
</feature>
<dbReference type="GO" id="GO:0003700">
    <property type="term" value="F:DNA-binding transcription factor activity"/>
    <property type="evidence" value="ECO:0007669"/>
    <property type="project" value="InterPro"/>
</dbReference>
<dbReference type="RefSeq" id="WP_107281382.1">
    <property type="nucleotide sequence ID" value="NZ_PYMC01000001.1"/>
</dbReference>
<dbReference type="InterPro" id="IPR005119">
    <property type="entry name" value="LysR_subst-bd"/>
</dbReference>
<dbReference type="AlphaFoldDB" id="A0A2T3N413"/>
<keyword evidence="4" id="KW-0804">Transcription</keyword>
<dbReference type="Gene3D" id="3.40.190.290">
    <property type="match status" value="1"/>
</dbReference>
<dbReference type="GO" id="GO:0006351">
    <property type="term" value="P:DNA-templated transcription"/>
    <property type="evidence" value="ECO:0007669"/>
    <property type="project" value="TreeGrafter"/>
</dbReference>
<dbReference type="InterPro" id="IPR036390">
    <property type="entry name" value="WH_DNA-bd_sf"/>
</dbReference>
<name>A0A2T3N413_9GAMM</name>
<dbReference type="Pfam" id="PF03466">
    <property type="entry name" value="LysR_substrate"/>
    <property type="match status" value="1"/>
</dbReference>
<dbReference type="SUPFAM" id="SSF46785">
    <property type="entry name" value="Winged helix' DNA-binding domain"/>
    <property type="match status" value="1"/>
</dbReference>
<evidence type="ECO:0000256" key="4">
    <source>
        <dbReference type="ARBA" id="ARBA00023163"/>
    </source>
</evidence>
<evidence type="ECO:0000313" key="6">
    <source>
        <dbReference type="EMBL" id="PSW07229.1"/>
    </source>
</evidence>
<evidence type="ECO:0000259" key="5">
    <source>
        <dbReference type="PROSITE" id="PS50931"/>
    </source>
</evidence>
<comment type="similarity">
    <text evidence="1">Belongs to the LysR transcriptional regulatory family.</text>
</comment>
<reference evidence="6 7" key="1">
    <citation type="submission" date="2018-03" db="EMBL/GenBank/DDBJ databases">
        <title>Whole genome sequencing of Histamine producing bacteria.</title>
        <authorList>
            <person name="Butler K."/>
        </authorList>
    </citation>
    <scope>NUCLEOTIDE SEQUENCE [LARGE SCALE GENOMIC DNA]</scope>
    <source>
        <strain evidence="6 7">DSM 16190</strain>
    </source>
</reference>
<dbReference type="InterPro" id="IPR036388">
    <property type="entry name" value="WH-like_DNA-bd_sf"/>
</dbReference>
<dbReference type="PROSITE" id="PS50931">
    <property type="entry name" value="HTH_LYSR"/>
    <property type="match status" value="1"/>
</dbReference>
<dbReference type="CDD" id="cd08422">
    <property type="entry name" value="PBP2_CrgA_like"/>
    <property type="match status" value="1"/>
</dbReference>
<dbReference type="Proteomes" id="UP000240904">
    <property type="component" value="Unassembled WGS sequence"/>
</dbReference>
<dbReference type="GO" id="GO:0043565">
    <property type="term" value="F:sequence-specific DNA binding"/>
    <property type="evidence" value="ECO:0007669"/>
    <property type="project" value="TreeGrafter"/>
</dbReference>
<dbReference type="FunFam" id="1.10.10.10:FF:000001">
    <property type="entry name" value="LysR family transcriptional regulator"/>
    <property type="match status" value="1"/>
</dbReference>
<dbReference type="PANTHER" id="PTHR30537:SF68">
    <property type="entry name" value="TRANSCRIPTIONAL REGULATOR-RELATED"/>
    <property type="match status" value="1"/>
</dbReference>
<dbReference type="PANTHER" id="PTHR30537">
    <property type="entry name" value="HTH-TYPE TRANSCRIPTIONAL REGULATOR"/>
    <property type="match status" value="1"/>
</dbReference>
<gene>
    <name evidence="6" type="ORF">C9I89_00455</name>
</gene>
<dbReference type="Gene3D" id="1.10.10.10">
    <property type="entry name" value="Winged helix-like DNA-binding domain superfamily/Winged helix DNA-binding domain"/>
    <property type="match status" value="1"/>
</dbReference>
<evidence type="ECO:0000256" key="3">
    <source>
        <dbReference type="ARBA" id="ARBA00023125"/>
    </source>
</evidence>